<dbReference type="EMBL" id="UOFI01000190">
    <property type="protein sequence ID" value="VAW70261.1"/>
    <property type="molecule type" value="Genomic_DNA"/>
</dbReference>
<dbReference type="PANTHER" id="PTHR43780">
    <property type="entry name" value="1-AMINOCYCLOPROPANE-1-CARBOXYLATE DEAMINASE-RELATED"/>
    <property type="match status" value="1"/>
</dbReference>
<dbReference type="Gene3D" id="3.40.50.1100">
    <property type="match status" value="2"/>
</dbReference>
<feature type="domain" description="Tryptophan synthase beta chain-like PALP" evidence="4">
    <location>
        <begin position="9"/>
        <end position="315"/>
    </location>
</feature>
<sequence>MTNQSPSRISLGFFPTPVVPLHNLGKILGGAKIHMKRDDNTGLALGGNKTRKLEFILADALAQGADTIITAGAIQSNHCRQTAAAAASLQLECHLVLGGQQPANSSGNLLLDQLFGSHIHWAGENRKGEDIPKIVEQLSATGKKVYIVPYGGSNEMGALAFIEALKELELQCQESAEHYTHIVFASSSGGTQAGLMLGQQLLNTSYQLVGINIDKDEATESPFRERVLSLANSTAKTIDLDYTFTEQDLTLNDNYTGEGYGIVGELEREAIALTAQCEGILLDPVYTGRAMGGLIDMIRCKQITKNDKVLFWHTGGAPALFSYPDSSIIQSNY</sequence>
<dbReference type="InterPro" id="IPR027278">
    <property type="entry name" value="ACCD_DCysDesulf"/>
</dbReference>
<evidence type="ECO:0000259" key="4">
    <source>
        <dbReference type="Pfam" id="PF00291"/>
    </source>
</evidence>
<evidence type="ECO:0000256" key="2">
    <source>
        <dbReference type="ARBA" id="ARBA00008639"/>
    </source>
</evidence>
<dbReference type="InterPro" id="IPR001926">
    <property type="entry name" value="TrpB-like_PALP"/>
</dbReference>
<comment type="cofactor">
    <cofactor evidence="1">
        <name>pyridoxal 5'-phosphate</name>
        <dbReference type="ChEBI" id="CHEBI:597326"/>
    </cofactor>
</comment>
<comment type="similarity">
    <text evidence="2">Belongs to the ACC deaminase/D-cysteine desulfhydrase family.</text>
</comment>
<accession>A0A3B0XRU2</accession>
<dbReference type="SUPFAM" id="SSF53686">
    <property type="entry name" value="Tryptophan synthase beta subunit-like PLP-dependent enzymes"/>
    <property type="match status" value="1"/>
</dbReference>
<reference evidence="5" key="1">
    <citation type="submission" date="2018-06" db="EMBL/GenBank/DDBJ databases">
        <authorList>
            <person name="Zhirakovskaya E."/>
        </authorList>
    </citation>
    <scope>NUCLEOTIDE SEQUENCE</scope>
</reference>
<organism evidence="5">
    <name type="scientific">hydrothermal vent metagenome</name>
    <dbReference type="NCBI Taxonomy" id="652676"/>
    <lineage>
        <taxon>unclassified sequences</taxon>
        <taxon>metagenomes</taxon>
        <taxon>ecological metagenomes</taxon>
    </lineage>
</organism>
<dbReference type="PANTHER" id="PTHR43780:SF2">
    <property type="entry name" value="1-AMINOCYCLOPROPANE-1-CARBOXYLATE DEAMINASE-RELATED"/>
    <property type="match status" value="1"/>
</dbReference>
<keyword evidence="3" id="KW-0663">Pyridoxal phosphate</keyword>
<evidence type="ECO:0000256" key="3">
    <source>
        <dbReference type="ARBA" id="ARBA00022898"/>
    </source>
</evidence>
<dbReference type="InterPro" id="IPR036052">
    <property type="entry name" value="TrpB-like_PALP_sf"/>
</dbReference>
<evidence type="ECO:0000313" key="5">
    <source>
        <dbReference type="EMBL" id="VAW70261.1"/>
    </source>
</evidence>
<dbReference type="Pfam" id="PF00291">
    <property type="entry name" value="PALP"/>
    <property type="match status" value="1"/>
</dbReference>
<dbReference type="PIRSF" id="PIRSF006278">
    <property type="entry name" value="ACCD_DCysDesulf"/>
    <property type="match status" value="1"/>
</dbReference>
<proteinExistence type="inferred from homology"/>
<protein>
    <submittedName>
        <fullName evidence="5">Pyridoxal phosphate-dependent deaminase, putative</fullName>
    </submittedName>
</protein>
<evidence type="ECO:0000256" key="1">
    <source>
        <dbReference type="ARBA" id="ARBA00001933"/>
    </source>
</evidence>
<name>A0A3B0XRU2_9ZZZZ</name>
<dbReference type="GO" id="GO:0019148">
    <property type="term" value="F:D-cysteine desulfhydrase activity"/>
    <property type="evidence" value="ECO:0007669"/>
    <property type="project" value="TreeGrafter"/>
</dbReference>
<gene>
    <name evidence="5" type="ORF">MNBD_GAMMA09-1601</name>
</gene>
<dbReference type="AlphaFoldDB" id="A0A3B0XRU2"/>